<evidence type="ECO:0000256" key="1">
    <source>
        <dbReference type="SAM" id="MobiDB-lite"/>
    </source>
</evidence>
<reference evidence="3" key="1">
    <citation type="submission" date="2023-09" db="UniProtKB">
        <authorList>
            <consortium name="Ensembl"/>
        </authorList>
    </citation>
    <scope>IDENTIFICATION</scope>
</reference>
<feature type="region of interest" description="Disordered" evidence="1">
    <location>
        <begin position="75"/>
        <end position="161"/>
    </location>
</feature>
<feature type="compositionally biased region" description="Basic and acidic residues" evidence="1">
    <location>
        <begin position="290"/>
        <end position="319"/>
    </location>
</feature>
<feature type="domain" description="RIIa" evidence="2">
    <location>
        <begin position="14"/>
        <end position="51"/>
    </location>
</feature>
<feature type="compositionally biased region" description="Polar residues" evidence="1">
    <location>
        <begin position="447"/>
        <end position="462"/>
    </location>
</feature>
<dbReference type="PANTHER" id="PTHR10699">
    <property type="entry name" value="NEUROMODULIN"/>
    <property type="match status" value="1"/>
</dbReference>
<dbReference type="CDD" id="cd12100">
    <property type="entry name" value="DD_CABYR_SP17"/>
    <property type="match status" value="1"/>
</dbReference>
<name>A0A3B4ZCR4_9TELE</name>
<dbReference type="InterPro" id="IPR047579">
    <property type="entry name" value="DD_CABYR_SP17"/>
</dbReference>
<dbReference type="PANTHER" id="PTHR10699:SF11">
    <property type="entry name" value="IGLOO, ISOFORM A"/>
    <property type="match status" value="1"/>
</dbReference>
<feature type="compositionally biased region" description="Basic and acidic residues" evidence="1">
    <location>
        <begin position="414"/>
        <end position="425"/>
    </location>
</feature>
<dbReference type="GO" id="GO:0005516">
    <property type="term" value="F:calmodulin binding"/>
    <property type="evidence" value="ECO:0007669"/>
    <property type="project" value="TreeGrafter"/>
</dbReference>
<feature type="compositionally biased region" description="Basic and acidic residues" evidence="1">
    <location>
        <begin position="246"/>
        <end position="261"/>
    </location>
</feature>
<sequence>MSVPFSNTHLRVPRGFGAVLEGLAREVLRDQPEDIPTYAAHYFETLLKQREETGMDPGEWAAKLEDRFYNNHAFTSETTMKGEAEDDTAVVKEEESLRPLPEESVADSAMSQSEITEGNQQEAEDQAEKTKEEEGTETEASSGKTHESLAHIEGSLDGNIIPKEDSLVEISFEDVPEAQQINEKQPEEEGSVDVSQTEILEMQHEEEPKVLSASATSQNIADTEDHHKPEIEGFEKDVNSEAEEMESQHEAYDVMKERVHTNDSTLSDNDDEKKEKEVKNISSSDQPTTETEKENQDDKSDCRNEDSEKISNRKSHQNEDSETEPQSNDPNFKEDETTDAVGGDEEEIYTEGCSEMEDQEINDGGAKNNSSQVTQSNTSMTGMVAENERFEEGTLLLPEESQRTLVESQPEGTVEEKEVTSKDTEELTEGMIDSEVHEESDIMQGEENISLSRGADWSTSGLQGEEKPPEVEDTTEPADKSSEKVIAIILLSAECER</sequence>
<dbReference type="Gene3D" id="1.20.890.10">
    <property type="entry name" value="cAMP-dependent protein kinase regulatory subunit, dimerization-anchoring domain"/>
    <property type="match status" value="1"/>
</dbReference>
<dbReference type="GeneTree" id="ENSGT00440000039164"/>
<feature type="compositionally biased region" description="Polar residues" evidence="1">
    <location>
        <begin position="109"/>
        <end position="121"/>
    </location>
</feature>
<organism evidence="3">
    <name type="scientific">Stegastes partitus</name>
    <name type="common">bicolor damselfish</name>
    <dbReference type="NCBI Taxonomy" id="144197"/>
    <lineage>
        <taxon>Eukaryota</taxon>
        <taxon>Metazoa</taxon>
        <taxon>Chordata</taxon>
        <taxon>Craniata</taxon>
        <taxon>Vertebrata</taxon>
        <taxon>Euteleostomi</taxon>
        <taxon>Actinopterygii</taxon>
        <taxon>Neopterygii</taxon>
        <taxon>Teleostei</taxon>
        <taxon>Neoteleostei</taxon>
        <taxon>Acanthomorphata</taxon>
        <taxon>Ovalentaria</taxon>
        <taxon>Pomacentridae</taxon>
        <taxon>Stegastes</taxon>
    </lineage>
</organism>
<feature type="region of interest" description="Disordered" evidence="1">
    <location>
        <begin position="175"/>
        <end position="483"/>
    </location>
</feature>
<feature type="compositionally biased region" description="Polar residues" evidence="1">
    <location>
        <begin position="280"/>
        <end position="289"/>
    </location>
</feature>
<dbReference type="InterPro" id="IPR003117">
    <property type="entry name" value="cAMP_dep_PK_reg_su_I/II_a/b"/>
</dbReference>
<feature type="compositionally biased region" description="Basic and acidic residues" evidence="1">
    <location>
        <begin position="223"/>
        <end position="239"/>
    </location>
</feature>
<dbReference type="AlphaFoldDB" id="A0A3B4ZCR4"/>
<dbReference type="Pfam" id="PF02197">
    <property type="entry name" value="RIIa"/>
    <property type="match status" value="1"/>
</dbReference>
<protein>
    <recommendedName>
        <fullName evidence="2">RIIa domain-containing protein</fullName>
    </recommendedName>
</protein>
<dbReference type="SUPFAM" id="SSF47391">
    <property type="entry name" value="Dimerization-anchoring domain of cAMP-dependent PK regulatory subunit"/>
    <property type="match status" value="1"/>
</dbReference>
<feature type="compositionally biased region" description="Low complexity" evidence="1">
    <location>
        <begin position="368"/>
        <end position="379"/>
    </location>
</feature>
<proteinExistence type="predicted"/>
<feature type="compositionally biased region" description="Basic and acidic residues" evidence="1">
    <location>
        <begin position="89"/>
        <end position="101"/>
    </location>
</feature>
<accession>A0A3B4ZCR4</accession>
<evidence type="ECO:0000313" key="3">
    <source>
        <dbReference type="Ensembl" id="ENSSPAP00000005261.1"/>
    </source>
</evidence>
<dbReference type="SMART" id="SM00394">
    <property type="entry name" value="RIIa"/>
    <property type="match status" value="1"/>
</dbReference>
<dbReference type="Ensembl" id="ENSSPAT00000005364.1">
    <property type="protein sequence ID" value="ENSSPAP00000005261.1"/>
    <property type="gene ID" value="ENSSPAG00000004055.1"/>
</dbReference>
<evidence type="ECO:0000259" key="2">
    <source>
        <dbReference type="SMART" id="SM00394"/>
    </source>
</evidence>
<feature type="compositionally biased region" description="Acidic residues" evidence="1">
    <location>
        <begin position="336"/>
        <end position="361"/>
    </location>
</feature>
<dbReference type="STRING" id="144197.ENSSPAP00000005261"/>